<keyword evidence="4" id="KW-1185">Reference proteome</keyword>
<feature type="coiled-coil region" evidence="1">
    <location>
        <begin position="291"/>
        <end position="362"/>
    </location>
</feature>
<feature type="non-terminal residue" evidence="3">
    <location>
        <position position="1"/>
    </location>
</feature>
<comment type="caution">
    <text evidence="3">The sequence shown here is derived from an EMBL/GenBank/DDBJ whole genome shotgun (WGS) entry which is preliminary data.</text>
</comment>
<gene>
    <name evidence="3" type="ORF">KIPB_001835</name>
</gene>
<feature type="coiled-coil region" evidence="1">
    <location>
        <begin position="783"/>
        <end position="890"/>
    </location>
</feature>
<feature type="region of interest" description="Disordered" evidence="2">
    <location>
        <begin position="2122"/>
        <end position="2147"/>
    </location>
</feature>
<keyword evidence="1" id="KW-0175">Coiled coil</keyword>
<organism evidence="3 4">
    <name type="scientific">Kipferlia bialata</name>
    <dbReference type="NCBI Taxonomy" id="797122"/>
    <lineage>
        <taxon>Eukaryota</taxon>
        <taxon>Metamonada</taxon>
        <taxon>Carpediemonas-like organisms</taxon>
        <taxon>Kipferlia</taxon>
    </lineage>
</organism>
<sequence length="2595" mass="294328">NEAHNSELSALKAALDDERAEIQAEAERERAEGEVMRQEYETQVRERFNLQMQRERDNLTAVTDTLRHQLDEEREALQAASAEAERQMRQEAREEAETLKAAMKAELAAEVQRVEADQEKRVQAHEAQYEALLAAEQERVRKMEVSRIEFEEAALVKASAAVAEKQEEMDRVMRLERESLKAQAEQDQAAARQSIAEAQQRGREVEDEIRMRYSQLLSQAEHRAQQAIQKRVEQDRLEWAKREAAAQESEAELDSQRQVYEQETKERYEAMLADVKRQSQDKWRREQTRHDAALLAERQSLAVQIQEMEQERSANEHMLRGQQREALAAQRAQHDALIANERERLEAEREKMKTAASEREHALSLAAIEREREIRAEVDAQTEVYKKQTQAQQAVRVAALEAEYKERAQAQAETEHQRAQAYAAKETALRAELRQAETEATAKNASLIADERARLDQERKVMAKQAEEAAKEVQRLADESVRERERELERTRKNLQAALTTSRQDMDKEFSAKRDALAREHTAQQQQMLDRARQSEEAAQHKYETLTAETQHAHAEEMRTLADEREKERDALHAAARESEASHRLALTRAEDAARERYAAQLAETRTLLMQEQEAVRRQDSLDHAGVIRVLEQKQRAEIEGIKTEAHAALEKKFQEREAELVALHTAQTAKAEAAAETILKERSLQSDTLLAQARRESEERERLLREDCDERLSLVQQDAAQQMDALKATLQQERQALVSENTAAIAKAQRQVTQTQSDIQSKYDALADTLRSDLEVERQRIMQDHQDRVALNQKARQEYEAQLRAKYLALQQQFKQQGEQEVDRARQQLDAQRLSLEAERTAFMQRTHEQLTKEYAAKEESLRESLKAEEQHLDEREAERRAAIEAEREAMRPYFLEIIPCQEFAVQGHVEKENTGQDLEGVQVRAFPVASLIPLATTFTDANGDYFLDLIDDAGLYGTLRMEYVKTGFVTKDVIIDVPECGLLNVDVDLVVLPDEVIELDLTFVCENDGLPMGPGCEVTVCVPSFIPEIECDYVVAQGETDMYGKVTFDLPASLGEVVLVTIEPCDPFTDQEPEMGTLVGLPPVGSVEKTIYIRCDTIFLHGCVKSNVDGRPLVRAEVCATCEPDVCTYTDCDGMYWLDLDTCAERGDQIEVTASYEGHTTVTTVFRTDPNEMENELCFCLDCEFRGIRGLVLDHVTEEPVEEGKVKLYNEETHKFISKTYLNEDGTFELEIPDWVEPDTELRAVVYAYNYESQHWHFDAPFCGALYYRFELRCNYIRLCVTLTDENEDPLKGLPIRLLTDTQEWIDFDYDGHHCTNCRGKVCHMLPPDLNGHVVDVLAQRGVTPCYELDPIQGGPGMGCDVNPCIYPLDDENTISITPGFLGDGDETYRRDYPDCGHHDNMGGHCLDLEETEEIFFCTELGESLYLECGCNDITLSSKDCTSQDDWQTDFTFTVYDAVSGEPIKGATINISRIEPEYAPLTPLASGITDDFGVYDGIVPTFTNIIELGDYVFIEVVAENYYEQVTTMYFPEGCANLFRKFYMTCCDTHATGRVIDEHGLPVPFAEIIAWSADVSMDVDYGFWSGPQVAKELGHAYGALDGTFNITMIGLDDDEFWLTVKDIDGGPMKPYRAIAGPFYAICGGVVVGDIEVECTDFKQEFQYVDRYGNGVGDLPYKGFETSSGDVIKYAATTDCDCDDYCDDYYCKEGYGCMSAGPKEECAFPLGEYCLETGFPIPTFPGPCGLGPCCPHCPWDWEDPLNLHDKCQYEPTLYCFDNDCECPGREDKELYVPCKGTSINGFVVDHDGYPAQYKRVEIRDKNDVLIKTAETGEYGTYFVDLPHDADTWPYVQIIVWDDCPCDLDCKNYCVDLVYLHCGINCVETELSDDVDIYVFVDFADGTHDFDDVKVAIYEDDYCAKPVCAKTYVECYGGYYVAKFTIDGSLKRSDLWVKVENKDCYPNYNESKERIAIPPCGDVVHHQTIYCEWSKLVINVSDYYHPEEPVDPAYYGYCEGDHDKYDCDLCDGADTTPFMVDGVVPVGDVEVDAEAEDDDDDEDMVISYETYDGRKPGYDGKGGHKGKGGKSKGGHHHHHYGRPVFGATVELIVDGVVMQTEITELEDDRHYHHGHGKGHSKGDKGDKGDKGGCHGPKCEKISKSSVAFWTASLINSGRTEVTVRVSGAGILTTERVYYLECGYQKEYVKTQCLCGERTVQFQIVNGHGDPIQATVLAYFPIEHPTDELHDKFIVDILESPFDDIVDVSMYPKEKKLYYDIMPADSDEYEHTYGCMELQGCGNIIKEIELKCVTPPYVCIWVKDNGCGTVVDHDDDYWEPDMIQNAHVTIFTHWNKYFSKEYEYPSISKYGDHGSHPPFHGMTDVNGQVCFTADPTDCPGDTMANGSCIVRDDWKLHEGDDFWVVVEEKKSCGWAKRGRKAKAHYEGVDCGCNNYCFELPCEELDLKVKVKFDIDAPECDIPLIGSVDIELWTDNEDGPFDPANETLLKSQPTYYGGKWLWWSFKDYAPFYELDPNVYSNLEVNIIVNEEQIAAIEEALEEATGNEYECVYDDNLPSLEHVIACCGCDDPCLKIYCDEVAP</sequence>
<evidence type="ECO:0000256" key="1">
    <source>
        <dbReference type="SAM" id="Coils"/>
    </source>
</evidence>
<feature type="compositionally biased region" description="Basic residues" evidence="2">
    <location>
        <begin position="2078"/>
        <end position="2094"/>
    </location>
</feature>
<accession>A0A9K3GFM5</accession>
<feature type="region of interest" description="Disordered" evidence="2">
    <location>
        <begin position="520"/>
        <end position="540"/>
    </location>
</feature>
<evidence type="ECO:0000256" key="2">
    <source>
        <dbReference type="SAM" id="MobiDB-lite"/>
    </source>
</evidence>
<dbReference type="Proteomes" id="UP000265618">
    <property type="component" value="Unassembled WGS sequence"/>
</dbReference>
<feature type="region of interest" description="Disordered" evidence="2">
    <location>
        <begin position="557"/>
        <end position="585"/>
    </location>
</feature>
<feature type="region of interest" description="Disordered" evidence="2">
    <location>
        <begin position="2066"/>
        <end position="2094"/>
    </location>
</feature>
<dbReference type="EMBL" id="BDIP01000278">
    <property type="protein sequence ID" value="GIQ80952.1"/>
    <property type="molecule type" value="Genomic_DNA"/>
</dbReference>
<feature type="compositionally biased region" description="Basic and acidic residues" evidence="2">
    <location>
        <begin position="14"/>
        <end position="38"/>
    </location>
</feature>
<name>A0A9K3GFM5_9EUKA</name>
<evidence type="ECO:0000313" key="4">
    <source>
        <dbReference type="Proteomes" id="UP000265618"/>
    </source>
</evidence>
<evidence type="ECO:0000313" key="3">
    <source>
        <dbReference type="EMBL" id="GIQ80952.1"/>
    </source>
</evidence>
<feature type="region of interest" description="Disordered" evidence="2">
    <location>
        <begin position="1"/>
        <end position="38"/>
    </location>
</feature>
<feature type="compositionally biased region" description="Low complexity" evidence="2">
    <location>
        <begin position="184"/>
        <end position="193"/>
    </location>
</feature>
<feature type="coiled-coil region" evidence="1">
    <location>
        <begin position="419"/>
        <end position="505"/>
    </location>
</feature>
<feature type="compositionally biased region" description="Basic and acidic residues" evidence="2">
    <location>
        <begin position="530"/>
        <end position="540"/>
    </location>
</feature>
<protein>
    <submittedName>
        <fullName evidence="3">Uncharacterized protein</fullName>
    </submittedName>
</protein>
<feature type="coiled-coil region" evidence="1">
    <location>
        <begin position="687"/>
        <end position="741"/>
    </location>
</feature>
<reference evidence="3 4" key="1">
    <citation type="journal article" date="2018" name="PLoS ONE">
        <title>The draft genome of Kipferlia bialata reveals reductive genome evolution in fornicate parasites.</title>
        <authorList>
            <person name="Tanifuji G."/>
            <person name="Takabayashi S."/>
            <person name="Kume K."/>
            <person name="Takagi M."/>
            <person name="Nakayama T."/>
            <person name="Kamikawa R."/>
            <person name="Inagaki Y."/>
            <person name="Hashimoto T."/>
        </authorList>
    </citation>
    <scope>NUCLEOTIDE SEQUENCE [LARGE SCALE GENOMIC DNA]</scope>
    <source>
        <strain evidence="3">NY0173</strain>
    </source>
</reference>
<feature type="compositionally biased region" description="Basic and acidic residues" evidence="2">
    <location>
        <begin position="2066"/>
        <end position="2077"/>
    </location>
</feature>
<feature type="compositionally biased region" description="Basic and acidic residues" evidence="2">
    <location>
        <begin position="2135"/>
        <end position="2147"/>
    </location>
</feature>
<proteinExistence type="predicted"/>
<feature type="region of interest" description="Disordered" evidence="2">
    <location>
        <begin position="184"/>
        <end position="203"/>
    </location>
</feature>